<protein>
    <recommendedName>
        <fullName evidence="4">BTB domain-containing protein</fullName>
    </recommendedName>
</protein>
<sequence length="366" mass="40289">MASPVAPSPTPIIPATNTVAIPVGPGTSSQTSGPVASQPQAGTLESTPLIACPTTKAGFALGQFDERSQGDFLVKSSDGIKFRVHIVVLKLASSVWQDMFDLPQPLTHDEPLSSDELQKLPTIELSEPSTTLSALFRLLYPKGKSQIQTFDLAFKLMDAYHKYDIDISGLVPFFSDLMSTWSIQANPLEVYGLAWRVKNADVVNLASRYLHDISLEKRDKDERVLRYSGDFAALSELYHLRLKRELALDSFVEGLPLSDYRCWSHKDLSSKETKKLRMASRRALAVADPKCQDVVQFFNLQEVFSHVACGRKAACQACEKALASSKDGLNCSKVNDAIATFPQGVSRTGEDLHTSRVHSDTQKRLG</sequence>
<feature type="compositionally biased region" description="Polar residues" evidence="1">
    <location>
        <begin position="26"/>
        <end position="41"/>
    </location>
</feature>
<evidence type="ECO:0000256" key="1">
    <source>
        <dbReference type="SAM" id="MobiDB-lite"/>
    </source>
</evidence>
<feature type="compositionally biased region" description="Pro residues" evidence="1">
    <location>
        <begin position="1"/>
        <end position="12"/>
    </location>
</feature>
<dbReference type="HOGENOM" id="CLU_052397_1_0_1"/>
<dbReference type="EMBL" id="KN823167">
    <property type="protein sequence ID" value="KIO20631.1"/>
    <property type="molecule type" value="Genomic_DNA"/>
</dbReference>
<dbReference type="Proteomes" id="UP000054248">
    <property type="component" value="Unassembled WGS sequence"/>
</dbReference>
<dbReference type="AlphaFoldDB" id="A0A0C3Q8I7"/>
<gene>
    <name evidence="2" type="ORF">M407DRAFT_29740</name>
</gene>
<accession>A0A0C3Q8I7</accession>
<evidence type="ECO:0000313" key="2">
    <source>
        <dbReference type="EMBL" id="KIO20631.1"/>
    </source>
</evidence>
<name>A0A0C3Q8I7_9AGAM</name>
<proteinExistence type="predicted"/>
<dbReference type="OrthoDB" id="3357985at2759"/>
<keyword evidence="3" id="KW-1185">Reference proteome</keyword>
<reference evidence="3" key="2">
    <citation type="submission" date="2015-01" db="EMBL/GenBank/DDBJ databases">
        <title>Evolutionary Origins and Diversification of the Mycorrhizal Mutualists.</title>
        <authorList>
            <consortium name="DOE Joint Genome Institute"/>
            <consortium name="Mycorrhizal Genomics Consortium"/>
            <person name="Kohler A."/>
            <person name="Kuo A."/>
            <person name="Nagy L.G."/>
            <person name="Floudas D."/>
            <person name="Copeland A."/>
            <person name="Barry K.W."/>
            <person name="Cichocki N."/>
            <person name="Veneault-Fourrey C."/>
            <person name="LaButti K."/>
            <person name="Lindquist E.A."/>
            <person name="Lipzen A."/>
            <person name="Lundell T."/>
            <person name="Morin E."/>
            <person name="Murat C."/>
            <person name="Riley R."/>
            <person name="Ohm R."/>
            <person name="Sun H."/>
            <person name="Tunlid A."/>
            <person name="Henrissat B."/>
            <person name="Grigoriev I.V."/>
            <person name="Hibbett D.S."/>
            <person name="Martin F."/>
        </authorList>
    </citation>
    <scope>NUCLEOTIDE SEQUENCE [LARGE SCALE GENOMIC DNA]</scope>
    <source>
        <strain evidence="3">MUT 4182</strain>
    </source>
</reference>
<reference evidence="2 3" key="1">
    <citation type="submission" date="2014-04" db="EMBL/GenBank/DDBJ databases">
        <authorList>
            <consortium name="DOE Joint Genome Institute"/>
            <person name="Kuo A."/>
            <person name="Girlanda M."/>
            <person name="Perotto S."/>
            <person name="Kohler A."/>
            <person name="Nagy L.G."/>
            <person name="Floudas D."/>
            <person name="Copeland A."/>
            <person name="Barry K.W."/>
            <person name="Cichocki N."/>
            <person name="Veneault-Fourrey C."/>
            <person name="LaButti K."/>
            <person name="Lindquist E.A."/>
            <person name="Lipzen A."/>
            <person name="Lundell T."/>
            <person name="Morin E."/>
            <person name="Murat C."/>
            <person name="Sun H."/>
            <person name="Tunlid A."/>
            <person name="Henrissat B."/>
            <person name="Grigoriev I.V."/>
            <person name="Hibbett D.S."/>
            <person name="Martin F."/>
            <person name="Nordberg H.P."/>
            <person name="Cantor M.N."/>
            <person name="Hua S.X."/>
        </authorList>
    </citation>
    <scope>NUCLEOTIDE SEQUENCE [LARGE SCALE GENOMIC DNA]</scope>
    <source>
        <strain evidence="2 3">MUT 4182</strain>
    </source>
</reference>
<organism evidence="2 3">
    <name type="scientific">Tulasnella calospora MUT 4182</name>
    <dbReference type="NCBI Taxonomy" id="1051891"/>
    <lineage>
        <taxon>Eukaryota</taxon>
        <taxon>Fungi</taxon>
        <taxon>Dikarya</taxon>
        <taxon>Basidiomycota</taxon>
        <taxon>Agaricomycotina</taxon>
        <taxon>Agaricomycetes</taxon>
        <taxon>Cantharellales</taxon>
        <taxon>Tulasnellaceae</taxon>
        <taxon>Tulasnella</taxon>
    </lineage>
</organism>
<evidence type="ECO:0008006" key="4">
    <source>
        <dbReference type="Google" id="ProtNLM"/>
    </source>
</evidence>
<dbReference type="STRING" id="1051891.A0A0C3Q8I7"/>
<feature type="region of interest" description="Disordered" evidence="1">
    <location>
        <begin position="1"/>
        <end position="41"/>
    </location>
</feature>
<evidence type="ECO:0000313" key="3">
    <source>
        <dbReference type="Proteomes" id="UP000054248"/>
    </source>
</evidence>